<dbReference type="Proteomes" id="UP001164250">
    <property type="component" value="Chromosome 7"/>
</dbReference>
<keyword evidence="2" id="KW-1185">Reference proteome</keyword>
<organism evidence="1 2">
    <name type="scientific">Pistacia atlantica</name>
    <dbReference type="NCBI Taxonomy" id="434234"/>
    <lineage>
        <taxon>Eukaryota</taxon>
        <taxon>Viridiplantae</taxon>
        <taxon>Streptophyta</taxon>
        <taxon>Embryophyta</taxon>
        <taxon>Tracheophyta</taxon>
        <taxon>Spermatophyta</taxon>
        <taxon>Magnoliopsida</taxon>
        <taxon>eudicotyledons</taxon>
        <taxon>Gunneridae</taxon>
        <taxon>Pentapetalae</taxon>
        <taxon>rosids</taxon>
        <taxon>malvids</taxon>
        <taxon>Sapindales</taxon>
        <taxon>Anacardiaceae</taxon>
        <taxon>Pistacia</taxon>
    </lineage>
</organism>
<accession>A0ACC1B1J5</accession>
<name>A0ACC1B1J5_9ROSI</name>
<evidence type="ECO:0000313" key="1">
    <source>
        <dbReference type="EMBL" id="KAJ0092803.1"/>
    </source>
</evidence>
<evidence type="ECO:0000313" key="2">
    <source>
        <dbReference type="Proteomes" id="UP001164250"/>
    </source>
</evidence>
<comment type="caution">
    <text evidence="1">The sequence shown here is derived from an EMBL/GenBank/DDBJ whole genome shotgun (WGS) entry which is preliminary data.</text>
</comment>
<gene>
    <name evidence="1" type="ORF">Patl1_26288</name>
</gene>
<reference evidence="2" key="1">
    <citation type="journal article" date="2023" name="G3 (Bethesda)">
        <title>Genome assembly and association tests identify interacting loci associated with vigor, precocity, and sex in interspecific pistachio rootstocks.</title>
        <authorList>
            <person name="Palmer W."/>
            <person name="Jacygrad E."/>
            <person name="Sagayaradj S."/>
            <person name="Cavanaugh K."/>
            <person name="Han R."/>
            <person name="Bertier L."/>
            <person name="Beede B."/>
            <person name="Kafkas S."/>
            <person name="Golino D."/>
            <person name="Preece J."/>
            <person name="Michelmore R."/>
        </authorList>
    </citation>
    <scope>NUCLEOTIDE SEQUENCE [LARGE SCALE GENOMIC DNA]</scope>
</reference>
<sequence>MEKFLSHRARSYGWKNFYEFTKAMGETVIYKNRGEIPVAIIRPSVIESSFKEPSPGWIQGIRING</sequence>
<dbReference type="EMBL" id="CM047903">
    <property type="protein sequence ID" value="KAJ0092803.1"/>
    <property type="molecule type" value="Genomic_DNA"/>
</dbReference>
<protein>
    <submittedName>
        <fullName evidence="1">Uncharacterized protein</fullName>
    </submittedName>
</protein>
<proteinExistence type="predicted"/>